<comment type="caution">
    <text evidence="1">The sequence shown here is derived from an EMBL/GenBank/DDBJ whole genome shotgun (WGS) entry which is preliminary data.</text>
</comment>
<evidence type="ECO:0000313" key="1">
    <source>
        <dbReference type="EMBL" id="KAK8760907.1"/>
    </source>
</evidence>
<gene>
    <name evidence="1" type="ORF">V5799_027828</name>
</gene>
<organism evidence="1 2">
    <name type="scientific">Amblyomma americanum</name>
    <name type="common">Lone star tick</name>
    <dbReference type="NCBI Taxonomy" id="6943"/>
    <lineage>
        <taxon>Eukaryota</taxon>
        <taxon>Metazoa</taxon>
        <taxon>Ecdysozoa</taxon>
        <taxon>Arthropoda</taxon>
        <taxon>Chelicerata</taxon>
        <taxon>Arachnida</taxon>
        <taxon>Acari</taxon>
        <taxon>Parasitiformes</taxon>
        <taxon>Ixodida</taxon>
        <taxon>Ixodoidea</taxon>
        <taxon>Ixodidae</taxon>
        <taxon>Amblyomminae</taxon>
        <taxon>Amblyomma</taxon>
    </lineage>
</organism>
<sequence>MECMRAAPHCSHSYSFNVVNKDIFIRFVCCSSFLRAPYQTPHNCHCHAHLSSLVLYSDGYIMDMVL</sequence>
<dbReference type="Proteomes" id="UP001321473">
    <property type="component" value="Unassembled WGS sequence"/>
</dbReference>
<name>A0AAQ4DEL7_AMBAM</name>
<dbReference type="EMBL" id="JARKHS020031740">
    <property type="protein sequence ID" value="KAK8760907.1"/>
    <property type="molecule type" value="Genomic_DNA"/>
</dbReference>
<dbReference type="AlphaFoldDB" id="A0AAQ4DEL7"/>
<reference evidence="1 2" key="1">
    <citation type="journal article" date="2023" name="Arcadia Sci">
        <title>De novo assembly of a long-read Amblyomma americanum tick genome.</title>
        <authorList>
            <person name="Chou S."/>
            <person name="Poskanzer K.E."/>
            <person name="Rollins M."/>
            <person name="Thuy-Boun P.S."/>
        </authorList>
    </citation>
    <scope>NUCLEOTIDE SEQUENCE [LARGE SCALE GENOMIC DNA]</scope>
    <source>
        <strain evidence="1">F_SG_1</strain>
        <tissue evidence="1">Salivary glands</tissue>
    </source>
</reference>
<keyword evidence="2" id="KW-1185">Reference proteome</keyword>
<proteinExistence type="predicted"/>
<evidence type="ECO:0000313" key="2">
    <source>
        <dbReference type="Proteomes" id="UP001321473"/>
    </source>
</evidence>
<protein>
    <submittedName>
        <fullName evidence="1">Uncharacterized protein</fullName>
    </submittedName>
</protein>
<accession>A0AAQ4DEL7</accession>